<dbReference type="EMBL" id="FMVF01000002">
    <property type="protein sequence ID" value="SCX91925.1"/>
    <property type="molecule type" value="Genomic_DNA"/>
</dbReference>
<dbReference type="STRING" id="490189.SAMN02927903_00437"/>
<dbReference type="Proteomes" id="UP000199354">
    <property type="component" value="Unassembled WGS sequence"/>
</dbReference>
<dbReference type="AlphaFoldDB" id="A0A1G5BNZ7"/>
<keyword evidence="3" id="KW-1185">Reference proteome</keyword>
<reference evidence="2 3" key="1">
    <citation type="submission" date="2016-10" db="EMBL/GenBank/DDBJ databases">
        <authorList>
            <person name="de Groot N.N."/>
        </authorList>
    </citation>
    <scope>NUCLEOTIDE SEQUENCE [LARGE SCALE GENOMIC DNA]</scope>
    <source>
        <strain evidence="2 3">CGMCC 1.7031</strain>
    </source>
</reference>
<evidence type="ECO:0000313" key="3">
    <source>
        <dbReference type="Proteomes" id="UP000199354"/>
    </source>
</evidence>
<dbReference type="RefSeq" id="WP_091140659.1">
    <property type="nucleotide sequence ID" value="NZ_FMVF01000002.1"/>
</dbReference>
<organism evidence="2 3">
    <name type="scientific">Flavobacterium caeni</name>
    <dbReference type="NCBI Taxonomy" id="490189"/>
    <lineage>
        <taxon>Bacteria</taxon>
        <taxon>Pseudomonadati</taxon>
        <taxon>Bacteroidota</taxon>
        <taxon>Flavobacteriia</taxon>
        <taxon>Flavobacteriales</taxon>
        <taxon>Flavobacteriaceae</taxon>
        <taxon>Flavobacterium</taxon>
    </lineage>
</organism>
<feature type="signal peptide" evidence="1">
    <location>
        <begin position="1"/>
        <end position="18"/>
    </location>
</feature>
<proteinExistence type="predicted"/>
<gene>
    <name evidence="2" type="ORF">SAMN02927903_00437</name>
</gene>
<evidence type="ECO:0000313" key="2">
    <source>
        <dbReference type="EMBL" id="SCX91925.1"/>
    </source>
</evidence>
<sequence>MERKITGFLLLWSALAVAQVGINTPNPDPSASLDIRSADTGLLIPRVALVSVTDATTPIQTPQRSLLVYNTNNIVTGGSGEGYYYWDGAAWVKLLTDDEKLWQRNAAGQMFPNRLADRVGINTNTPNAPLQFSNTVENRKIVLHEVTNNDHQFYGLGVNPNTLRYQTATTADDHAFFAGNGSSTSREIMRMRGSGNVGIGTATPAYRLDVSGSGGIDINFRTTGRLWSDSPYGGLFTGNDSFVGNFNTTHFGIWTSGAGNAFTILKANGNVGINNDNPTQKLDVVGKIRIADGTQAPGRILSTDANGVASWVNSTSITPAVSGAFGANGLTFGNGVGPGGTTPYYYCGAYIDLPPGKWMVFGTFLINGFLAADASVIVRTSLSCSDTNYTACNTIMGALISGILSGPNEFGIATGQSVILNNTAGVRRYYLWASLTKYGSTPAAFTVNNLASNVWGENQLTAIPMN</sequence>
<accession>A0A1G5BNZ7</accession>
<keyword evidence="1" id="KW-0732">Signal</keyword>
<feature type="chain" id="PRO_5011573956" evidence="1">
    <location>
        <begin position="19"/>
        <end position="466"/>
    </location>
</feature>
<evidence type="ECO:0000256" key="1">
    <source>
        <dbReference type="SAM" id="SignalP"/>
    </source>
</evidence>
<dbReference type="OrthoDB" id="1307467at2"/>
<name>A0A1G5BNZ7_9FLAO</name>
<protein>
    <submittedName>
        <fullName evidence="2">Uncharacterized protein</fullName>
    </submittedName>
</protein>